<organism evidence="2 3">
    <name type="scientific">Canavalia gladiata</name>
    <name type="common">Sword bean</name>
    <name type="synonym">Dolichos gladiatus</name>
    <dbReference type="NCBI Taxonomy" id="3824"/>
    <lineage>
        <taxon>Eukaryota</taxon>
        <taxon>Viridiplantae</taxon>
        <taxon>Streptophyta</taxon>
        <taxon>Embryophyta</taxon>
        <taxon>Tracheophyta</taxon>
        <taxon>Spermatophyta</taxon>
        <taxon>Magnoliopsida</taxon>
        <taxon>eudicotyledons</taxon>
        <taxon>Gunneridae</taxon>
        <taxon>Pentapetalae</taxon>
        <taxon>rosids</taxon>
        <taxon>fabids</taxon>
        <taxon>Fabales</taxon>
        <taxon>Fabaceae</taxon>
        <taxon>Papilionoideae</taxon>
        <taxon>50 kb inversion clade</taxon>
        <taxon>NPAAA clade</taxon>
        <taxon>indigoferoid/millettioid clade</taxon>
        <taxon>Phaseoleae</taxon>
        <taxon>Canavalia</taxon>
    </lineage>
</organism>
<dbReference type="Pfam" id="PF25019">
    <property type="entry name" value="LRR_R13L1-DRL21"/>
    <property type="match status" value="1"/>
</dbReference>
<evidence type="ECO:0000313" key="2">
    <source>
        <dbReference type="EMBL" id="KAK7321312.1"/>
    </source>
</evidence>
<gene>
    <name evidence="2" type="ORF">VNO77_31825</name>
</gene>
<evidence type="ECO:0000259" key="1">
    <source>
        <dbReference type="Pfam" id="PF25019"/>
    </source>
</evidence>
<dbReference type="Proteomes" id="UP001367508">
    <property type="component" value="Unassembled WGS sequence"/>
</dbReference>
<evidence type="ECO:0000313" key="3">
    <source>
        <dbReference type="Proteomes" id="UP001367508"/>
    </source>
</evidence>
<accession>A0AAN9KPH1</accession>
<feature type="domain" description="R13L1/DRL21-like LRR repeat region" evidence="1">
    <location>
        <begin position="24"/>
        <end position="76"/>
    </location>
</feature>
<comment type="caution">
    <text evidence="2">The sequence shown here is derived from an EMBL/GenBank/DDBJ whole genome shotgun (WGS) entry which is preliminary data.</text>
</comment>
<reference evidence="2 3" key="1">
    <citation type="submission" date="2024-01" db="EMBL/GenBank/DDBJ databases">
        <title>The genomes of 5 underutilized Papilionoideae crops provide insights into root nodulation and disease resistanc.</title>
        <authorList>
            <person name="Jiang F."/>
        </authorList>
    </citation>
    <scope>NUCLEOTIDE SEQUENCE [LARGE SCALE GENOMIC DNA]</scope>
    <source>
        <strain evidence="2">LVBAO_FW01</strain>
        <tissue evidence="2">Leaves</tissue>
    </source>
</reference>
<name>A0AAN9KPH1_CANGL</name>
<protein>
    <recommendedName>
        <fullName evidence="1">R13L1/DRL21-like LRR repeat region domain-containing protein</fullName>
    </recommendedName>
</protein>
<proteinExistence type="predicted"/>
<keyword evidence="3" id="KW-1185">Reference proteome</keyword>
<dbReference type="InterPro" id="IPR056789">
    <property type="entry name" value="LRR_R13L1-DRL21"/>
</dbReference>
<sequence>MFSFLCPKILVQSKCTAWESYSTSKLGGKVCIKGLEDVTSSDEAQGANLVGKKDLQELCLVWYTQIFKRPSLATNVEQEQITMFKKAYSSSIFVISLGAYHSVGKVYHLTSLEVLHIQGCPALIEWCKEGTREDWD</sequence>
<dbReference type="AlphaFoldDB" id="A0AAN9KPH1"/>
<dbReference type="EMBL" id="JAYMYQ010000007">
    <property type="protein sequence ID" value="KAK7321312.1"/>
    <property type="molecule type" value="Genomic_DNA"/>
</dbReference>